<accession>A0ABN2Q524</accession>
<dbReference type="SUPFAM" id="SSF47413">
    <property type="entry name" value="lambda repressor-like DNA-binding domains"/>
    <property type="match status" value="1"/>
</dbReference>
<protein>
    <submittedName>
        <fullName evidence="6">LacI family DNA-binding transcriptional regulator</fullName>
    </submittedName>
</protein>
<evidence type="ECO:0000256" key="4">
    <source>
        <dbReference type="SAM" id="MobiDB-lite"/>
    </source>
</evidence>
<dbReference type="EMBL" id="BAAAOG010000001">
    <property type="protein sequence ID" value="GAA1942320.1"/>
    <property type="molecule type" value="Genomic_DNA"/>
</dbReference>
<dbReference type="CDD" id="cd01392">
    <property type="entry name" value="HTH_LacI"/>
    <property type="match status" value="1"/>
</dbReference>
<dbReference type="PANTHER" id="PTHR30146">
    <property type="entry name" value="LACI-RELATED TRANSCRIPTIONAL REPRESSOR"/>
    <property type="match status" value="1"/>
</dbReference>
<organism evidence="6 7">
    <name type="scientific">Microbacterium deminutum</name>
    <dbReference type="NCBI Taxonomy" id="344164"/>
    <lineage>
        <taxon>Bacteria</taxon>
        <taxon>Bacillati</taxon>
        <taxon>Actinomycetota</taxon>
        <taxon>Actinomycetes</taxon>
        <taxon>Micrococcales</taxon>
        <taxon>Microbacteriaceae</taxon>
        <taxon>Microbacterium</taxon>
    </lineage>
</organism>
<dbReference type="CDD" id="cd01574">
    <property type="entry name" value="PBP1_LacI"/>
    <property type="match status" value="1"/>
</dbReference>
<dbReference type="Gene3D" id="3.40.50.2300">
    <property type="match status" value="2"/>
</dbReference>
<dbReference type="InterPro" id="IPR046335">
    <property type="entry name" value="LacI/GalR-like_sensor"/>
</dbReference>
<dbReference type="Pfam" id="PF00356">
    <property type="entry name" value="LacI"/>
    <property type="match status" value="1"/>
</dbReference>
<dbReference type="PROSITE" id="PS50932">
    <property type="entry name" value="HTH_LACI_2"/>
    <property type="match status" value="1"/>
</dbReference>
<evidence type="ECO:0000256" key="1">
    <source>
        <dbReference type="ARBA" id="ARBA00023015"/>
    </source>
</evidence>
<dbReference type="RefSeq" id="WP_344089897.1">
    <property type="nucleotide sequence ID" value="NZ_BAAAOG010000001.1"/>
</dbReference>
<sequence length="354" mass="37315">MDADAASTPVEIAEPEPATTEARSAKAATIYDVARVAGVSHQTVSRFIKGYQGIRPETRDRVVAALEQLDYRPNLTARSLRKGRSHRIAALTHEIDQVGPSKIVQGASVAAREAGYLLDIVTLDMSDRLSIQEALELVQQLDVAGVLALASTDEMAAAFAAADFRVPALIRAEEDDAQHGHPTELSTLGIPALMSHLVALGHERFLHIAGPSTWSAARNRSHAYDMAISAHGLVSTGVVSGDWSAKSGYDAVAALPPDFTATAVVASNDQMALGAMLALRDRGLRVPDDVSVTGVDDIPEAAYFSPPLTTLRIDFDAQGRSAVAELLGGARAHAPAIGSELIIRASTGPVHSAR</sequence>
<evidence type="ECO:0000313" key="7">
    <source>
        <dbReference type="Proteomes" id="UP001499933"/>
    </source>
</evidence>
<keyword evidence="1" id="KW-0805">Transcription regulation</keyword>
<feature type="compositionally biased region" description="Low complexity" evidence="4">
    <location>
        <begin position="8"/>
        <end position="22"/>
    </location>
</feature>
<dbReference type="SMART" id="SM00354">
    <property type="entry name" value="HTH_LACI"/>
    <property type="match status" value="1"/>
</dbReference>
<dbReference type="Proteomes" id="UP001499933">
    <property type="component" value="Unassembled WGS sequence"/>
</dbReference>
<dbReference type="InterPro" id="IPR010982">
    <property type="entry name" value="Lambda_DNA-bd_dom_sf"/>
</dbReference>
<keyword evidence="7" id="KW-1185">Reference proteome</keyword>
<dbReference type="SUPFAM" id="SSF53822">
    <property type="entry name" value="Periplasmic binding protein-like I"/>
    <property type="match status" value="1"/>
</dbReference>
<evidence type="ECO:0000313" key="6">
    <source>
        <dbReference type="EMBL" id="GAA1942320.1"/>
    </source>
</evidence>
<dbReference type="Pfam" id="PF13377">
    <property type="entry name" value="Peripla_BP_3"/>
    <property type="match status" value="1"/>
</dbReference>
<evidence type="ECO:0000259" key="5">
    <source>
        <dbReference type="PROSITE" id="PS50932"/>
    </source>
</evidence>
<name>A0ABN2Q524_9MICO</name>
<dbReference type="GO" id="GO:0003677">
    <property type="term" value="F:DNA binding"/>
    <property type="evidence" value="ECO:0007669"/>
    <property type="project" value="UniProtKB-KW"/>
</dbReference>
<gene>
    <name evidence="6" type="ORF">GCM10009776_00130</name>
</gene>
<feature type="domain" description="HTH lacI-type" evidence="5">
    <location>
        <begin position="28"/>
        <end position="82"/>
    </location>
</feature>
<proteinExistence type="predicted"/>
<dbReference type="InterPro" id="IPR028082">
    <property type="entry name" value="Peripla_BP_I"/>
</dbReference>
<evidence type="ECO:0000256" key="2">
    <source>
        <dbReference type="ARBA" id="ARBA00023125"/>
    </source>
</evidence>
<keyword evidence="3" id="KW-0804">Transcription</keyword>
<comment type="caution">
    <text evidence="6">The sequence shown here is derived from an EMBL/GenBank/DDBJ whole genome shotgun (WGS) entry which is preliminary data.</text>
</comment>
<dbReference type="PANTHER" id="PTHR30146:SF153">
    <property type="entry name" value="LACTOSE OPERON REPRESSOR"/>
    <property type="match status" value="1"/>
</dbReference>
<dbReference type="Gene3D" id="1.10.260.40">
    <property type="entry name" value="lambda repressor-like DNA-binding domains"/>
    <property type="match status" value="1"/>
</dbReference>
<feature type="region of interest" description="Disordered" evidence="4">
    <location>
        <begin position="1"/>
        <end position="23"/>
    </location>
</feature>
<dbReference type="PROSITE" id="PS00356">
    <property type="entry name" value="HTH_LACI_1"/>
    <property type="match status" value="1"/>
</dbReference>
<keyword evidence="2 6" id="KW-0238">DNA-binding</keyword>
<evidence type="ECO:0000256" key="3">
    <source>
        <dbReference type="ARBA" id="ARBA00023163"/>
    </source>
</evidence>
<dbReference type="InterPro" id="IPR000843">
    <property type="entry name" value="HTH_LacI"/>
</dbReference>
<reference evidence="6 7" key="1">
    <citation type="journal article" date="2019" name="Int. J. Syst. Evol. Microbiol.">
        <title>The Global Catalogue of Microorganisms (GCM) 10K type strain sequencing project: providing services to taxonomists for standard genome sequencing and annotation.</title>
        <authorList>
            <consortium name="The Broad Institute Genomics Platform"/>
            <consortium name="The Broad Institute Genome Sequencing Center for Infectious Disease"/>
            <person name="Wu L."/>
            <person name="Ma J."/>
        </authorList>
    </citation>
    <scope>NUCLEOTIDE SEQUENCE [LARGE SCALE GENOMIC DNA]</scope>
    <source>
        <strain evidence="6 7">JCM 14901</strain>
    </source>
</reference>